<evidence type="ECO:0000259" key="8">
    <source>
        <dbReference type="PROSITE" id="PS50268"/>
    </source>
</evidence>
<dbReference type="SUPFAM" id="SSF49313">
    <property type="entry name" value="Cadherin-like"/>
    <property type="match status" value="2"/>
</dbReference>
<dbReference type="VEuPathDB" id="VectorBase:AALB005674"/>
<dbReference type="PROSITE" id="PS50268">
    <property type="entry name" value="CADHERIN_2"/>
    <property type="match status" value="2"/>
</dbReference>
<keyword evidence="4" id="KW-0106">Calcium</keyword>
<evidence type="ECO:0000256" key="5">
    <source>
        <dbReference type="ARBA" id="ARBA00022989"/>
    </source>
</evidence>
<evidence type="ECO:0000256" key="1">
    <source>
        <dbReference type="ARBA" id="ARBA00004167"/>
    </source>
</evidence>
<keyword evidence="3" id="KW-0677">Repeat</keyword>
<dbReference type="GO" id="GO:0005509">
    <property type="term" value="F:calcium ion binding"/>
    <property type="evidence" value="ECO:0007669"/>
    <property type="project" value="UniProtKB-UniRule"/>
</dbReference>
<evidence type="ECO:0000256" key="2">
    <source>
        <dbReference type="ARBA" id="ARBA00022692"/>
    </source>
</evidence>
<dbReference type="InterPro" id="IPR015919">
    <property type="entry name" value="Cadherin-like_sf"/>
</dbReference>
<keyword evidence="7" id="KW-0325">Glycoprotein</keyword>
<organism evidence="9 10">
    <name type="scientific">Anopheles albimanus</name>
    <name type="common">New world malaria mosquito</name>
    <dbReference type="NCBI Taxonomy" id="7167"/>
    <lineage>
        <taxon>Eukaryota</taxon>
        <taxon>Metazoa</taxon>
        <taxon>Ecdysozoa</taxon>
        <taxon>Arthropoda</taxon>
        <taxon>Hexapoda</taxon>
        <taxon>Insecta</taxon>
        <taxon>Pterygota</taxon>
        <taxon>Neoptera</taxon>
        <taxon>Endopterygota</taxon>
        <taxon>Diptera</taxon>
        <taxon>Nematocera</taxon>
        <taxon>Culicoidea</taxon>
        <taxon>Culicidae</taxon>
        <taxon>Anophelinae</taxon>
        <taxon>Anopheles</taxon>
    </lineage>
</organism>
<dbReference type="STRING" id="7167.A0A182FGN3"/>
<evidence type="ECO:0000313" key="10">
    <source>
        <dbReference type="Proteomes" id="UP000069272"/>
    </source>
</evidence>
<comment type="subcellular location">
    <subcellularLocation>
        <location evidence="1">Membrane</location>
        <topology evidence="1">Single-pass membrane protein</topology>
    </subcellularLocation>
</comment>
<feature type="domain" description="Cadherin" evidence="8">
    <location>
        <begin position="359"/>
        <end position="453"/>
    </location>
</feature>
<evidence type="ECO:0000256" key="7">
    <source>
        <dbReference type="ARBA" id="ARBA00023180"/>
    </source>
</evidence>
<dbReference type="GO" id="GO:0007156">
    <property type="term" value="P:homophilic cell adhesion via plasma membrane adhesion molecules"/>
    <property type="evidence" value="ECO:0007669"/>
    <property type="project" value="InterPro"/>
</dbReference>
<dbReference type="GO" id="GO:0005886">
    <property type="term" value="C:plasma membrane"/>
    <property type="evidence" value="ECO:0007669"/>
    <property type="project" value="InterPro"/>
</dbReference>
<keyword evidence="5" id="KW-1133">Transmembrane helix</keyword>
<dbReference type="InterPro" id="IPR002126">
    <property type="entry name" value="Cadherin-like_dom"/>
</dbReference>
<evidence type="ECO:0000256" key="6">
    <source>
        <dbReference type="ARBA" id="ARBA00023136"/>
    </source>
</evidence>
<evidence type="ECO:0000256" key="3">
    <source>
        <dbReference type="ARBA" id="ARBA00022737"/>
    </source>
</evidence>
<dbReference type="InterPro" id="IPR050174">
    <property type="entry name" value="Protocadherin/Cadherin-CA"/>
</dbReference>
<evidence type="ECO:0000313" key="9">
    <source>
        <dbReference type="EnsemblMetazoa" id="AALB005674-PA"/>
    </source>
</evidence>
<feature type="domain" description="Cadherin" evidence="8">
    <location>
        <begin position="478"/>
        <end position="571"/>
    </location>
</feature>
<dbReference type="PANTHER" id="PTHR24028:SF328">
    <property type="entry name" value="CADHERIN-3"/>
    <property type="match status" value="1"/>
</dbReference>
<proteinExistence type="predicted"/>
<dbReference type="Proteomes" id="UP000069272">
    <property type="component" value="Chromosome 3L"/>
</dbReference>
<dbReference type="PANTHER" id="PTHR24028">
    <property type="entry name" value="CADHERIN-87A"/>
    <property type="match status" value="1"/>
</dbReference>
<dbReference type="InterPro" id="IPR020894">
    <property type="entry name" value="Cadherin_CS"/>
</dbReference>
<dbReference type="CDD" id="cd11304">
    <property type="entry name" value="Cadherin_repeat"/>
    <property type="match status" value="1"/>
</dbReference>
<dbReference type="VEuPathDB" id="VectorBase:AALB20_029888"/>
<reference evidence="9 10" key="1">
    <citation type="journal article" date="2017" name="G3 (Bethesda)">
        <title>The Physical Genome Mapping of Anopheles albimanus Corrected Scaffold Misassemblies and Identified Interarm Rearrangements in Genus Anopheles.</title>
        <authorList>
            <person name="Artemov G.N."/>
            <person name="Peery A.N."/>
            <person name="Jiang X."/>
            <person name="Tu Z."/>
            <person name="Stegniy V.N."/>
            <person name="Sharakhova M.V."/>
            <person name="Sharakhov I.V."/>
        </authorList>
    </citation>
    <scope>NUCLEOTIDE SEQUENCE [LARGE SCALE GENOMIC DNA]</scope>
    <source>
        <strain evidence="9 10">ALBI9_A</strain>
    </source>
</reference>
<dbReference type="EnsemblMetazoa" id="AALB005674-RA">
    <property type="protein sequence ID" value="AALB005674-PA"/>
    <property type="gene ID" value="AALB005674"/>
</dbReference>
<reference evidence="9" key="2">
    <citation type="submission" date="2022-08" db="UniProtKB">
        <authorList>
            <consortium name="EnsemblMetazoa"/>
        </authorList>
    </citation>
    <scope>IDENTIFICATION</scope>
    <source>
        <strain evidence="9">STECLA/ALBI9_A</strain>
    </source>
</reference>
<dbReference type="AlphaFoldDB" id="A0A182FGN3"/>
<accession>A0A182FGN3</accession>
<keyword evidence="2" id="KW-0812">Transmembrane</keyword>
<evidence type="ECO:0000256" key="4">
    <source>
        <dbReference type="ARBA" id="ARBA00022837"/>
    </source>
</evidence>
<sequence>CASPSFSFVGHVNPEELDLTTPPGTVVASFPVENVRSVRGYTNDQDTLYLDVRLNGTELQFFTTEHFPKYEEHEILLAVLVQAVYTCTSTEKRGFYRQSFKLANNHAPKFLLDNYRAQVPLPLPKNFDISPFLSDGKGVRARDIDLVNNSVEFTIPYNSYIYVESQPVQDDPKEFKAILRLRDQVLKMPDILNLTLTATDKGVPSKAALVNVVIEPDITIIYDDPPMFKETFVNVTIDKNLLIKLELIPGTKTDDVRYSIDGPDSQYFKLSVWSNNTGLDLELINVETLPATKGYLNVVAIAERSELQRATSVILITIPHENGPEIPTEHVEKVLSVMHLDEMTSHTSVFPLALQNCVYAVESQEPGSYFYEDKSKNVLSSTPFDREDEALFAGLEYPQFWIVLKLACDEKMPFSVSANYTTPNGPMRDIEFSTDRTHLNVIVDDINDNSPVFSYPQNNSCFAYPSGQLSERILPEQLLKVEATDRDFGLNAIIRYTVSENDYFGIDPKTGVIHPLRTALTAGTRIDLHVFATDRDGASDGNTSSMSICVVGASEDQLVVMIVDELDPPALQEMLDKLGEMKGYTVKTLRNVHSVAQQQKSAKRQSSKADSTSTAIVYAFDKSYLLTHTELVSLIESSESAFPSANILRVNDLFSIQQPSAPEGESALLYPYIIVAAFCGVLALSMAAAAFYYRAKLRNSLARDPLDGAKRCSDNSNAPIVENAHVVPPTNPPSDDAIAKENRQEAVRMPVRSLSDLLSIDEVPEKVEAINSPQLGMKKSLTFNENVEKIEIFERF</sequence>
<keyword evidence="10" id="KW-1185">Reference proteome</keyword>
<protein>
    <recommendedName>
        <fullName evidence="8">Cadherin domain-containing protein</fullName>
    </recommendedName>
</protein>
<name>A0A182FGN3_ANOAL</name>
<keyword evidence="6" id="KW-0472">Membrane</keyword>
<dbReference type="PROSITE" id="PS00232">
    <property type="entry name" value="CADHERIN_1"/>
    <property type="match status" value="1"/>
</dbReference>
<dbReference type="Gene3D" id="2.60.40.60">
    <property type="entry name" value="Cadherins"/>
    <property type="match status" value="1"/>
</dbReference>